<dbReference type="OrthoDB" id="18616at10239"/>
<keyword evidence="2" id="KW-1185">Reference proteome</keyword>
<dbReference type="RefSeq" id="YP_004322906.1">
    <property type="nucleotide sequence ID" value="NC_015282.1"/>
</dbReference>
<dbReference type="KEGG" id="vg:10327613"/>
<gene>
    <name evidence="1" type="primary">gp48</name>
    <name evidence="1" type="ORF">SSM1_011</name>
</gene>
<dbReference type="EMBL" id="GU071094">
    <property type="protein sequence ID" value="ADO97335.1"/>
    <property type="molecule type" value="Genomic_DNA"/>
</dbReference>
<proteinExistence type="predicted"/>
<organism evidence="1 2">
    <name type="scientific">Synechococcus phage S-SM1</name>
    <dbReference type="NCBI Taxonomy" id="444859"/>
    <lineage>
        <taxon>Viruses</taxon>
        <taxon>Duplodnaviria</taxon>
        <taxon>Heunggongvirae</taxon>
        <taxon>Uroviricota</taxon>
        <taxon>Caudoviricetes</taxon>
        <taxon>Pantevenvirales</taxon>
        <taxon>Kyanoviridae</taxon>
        <taxon>Thetisvirus</taxon>
        <taxon>Thetisvirus ssm1</taxon>
    </lineage>
</organism>
<sequence>MAQFTDQNRYNRTLRYPLKAPVASKDEMVGDDQAGYTELIDYVRIRRKRVEYTDKDAKAYGGTSMPQKGTKPVYHNSIVYLAMPTSVSAAYQPTYRQVNLGVGGAAALNALGSKSFDSLAASIQSAAKAMLPEFAASAIAQGANSISGFFGVQGNLDANALQGLTTGRVFNPYTEQIFSQMNFRNHSFSFKLLARNAKEAQEIKQIIDYMKVGAHPQVTGNDGFEDLSQILTSDKGRDYGFKAEGDGFDARSGVTDLVKKEGGPAGSRFFKIPDHYQLSFVRMNPNSNQFVTPSQAEVDGQATNLHFRMADTVCSGVSVNYTPDNQYTSFKSIRGDLISVPAVVLNLQFTEIKLLSQKDILRGY</sequence>
<dbReference type="GeneID" id="10327613"/>
<evidence type="ECO:0000313" key="2">
    <source>
        <dbReference type="Proteomes" id="UP000006523"/>
    </source>
</evidence>
<protein>
    <submittedName>
        <fullName evidence="1">Baseplate tail tube cap</fullName>
    </submittedName>
</protein>
<accession>E3SI22</accession>
<name>E3SI22_9CAUD</name>
<reference evidence="1 2" key="1">
    <citation type="journal article" date="2010" name="Environ. Microbiol.">
        <title>Genomic analysis of oceanic cyanobacterial myoviruses compared with T4-like myoviruses from diverse hosts and environments.</title>
        <authorList>
            <person name="Sullivan M.B."/>
            <person name="Huang K.H."/>
            <person name="Ignacio-Espinoza J.C."/>
            <person name="Berlin A.M."/>
            <person name="Kelly L."/>
            <person name="Weigele P.R."/>
            <person name="DeFrancesco A.S."/>
            <person name="Kern S.E."/>
            <person name="Thompson L.R."/>
            <person name="Young S."/>
            <person name="Yandava C."/>
            <person name="Fu R."/>
            <person name="Krastins B."/>
            <person name="Chase M."/>
            <person name="Sarracino D."/>
            <person name="Osburne M.S."/>
            <person name="Henn M.R."/>
            <person name="Chisholm S.W."/>
        </authorList>
    </citation>
    <scope>NUCLEOTIDE SEQUENCE [LARGE SCALE GENOMIC DNA]</scope>
    <source>
        <strain evidence="1">6501-1</strain>
    </source>
</reference>
<evidence type="ECO:0000313" key="1">
    <source>
        <dbReference type="EMBL" id="ADO97335.1"/>
    </source>
</evidence>
<dbReference type="Proteomes" id="UP000006523">
    <property type="component" value="Segment"/>
</dbReference>